<evidence type="ECO:0000256" key="7">
    <source>
        <dbReference type="ARBA" id="ARBA00023002"/>
    </source>
</evidence>
<comment type="caution">
    <text evidence="12">The sequence shown here is derived from an EMBL/GenBank/DDBJ whole genome shotgun (WGS) entry which is preliminary data.</text>
</comment>
<proteinExistence type="inferred from homology"/>
<dbReference type="Pfam" id="PF00384">
    <property type="entry name" value="Molybdopterin"/>
    <property type="match status" value="1"/>
</dbReference>
<keyword evidence="5" id="KW-0500">Molybdenum</keyword>
<evidence type="ECO:0000256" key="10">
    <source>
        <dbReference type="ARBA" id="ARBA00023063"/>
    </source>
</evidence>
<organism evidence="12 13">
    <name type="scientific">Echinimonas agarilytica</name>
    <dbReference type="NCBI Taxonomy" id="1215918"/>
    <lineage>
        <taxon>Bacteria</taxon>
        <taxon>Pseudomonadati</taxon>
        <taxon>Pseudomonadota</taxon>
        <taxon>Gammaproteobacteria</taxon>
        <taxon>Alteromonadales</taxon>
        <taxon>Echinimonadaceae</taxon>
        <taxon>Echinimonas</taxon>
    </lineage>
</organism>
<dbReference type="Gene3D" id="1.10.10.1100">
    <property type="entry name" value="BFD-like [2Fe-2S]-binding domain"/>
    <property type="match status" value="1"/>
</dbReference>
<keyword evidence="13" id="KW-1185">Reference proteome</keyword>
<dbReference type="GO" id="GO:0042128">
    <property type="term" value="P:nitrate assimilation"/>
    <property type="evidence" value="ECO:0007669"/>
    <property type="project" value="UniProtKB-KW"/>
</dbReference>
<accession>A0AA42B6Z1</accession>
<gene>
    <name evidence="12" type="ORF">NAF29_06430</name>
</gene>
<dbReference type="PROSITE" id="PS00551">
    <property type="entry name" value="MOLYBDOPTERIN_PROK_1"/>
    <property type="match status" value="1"/>
</dbReference>
<evidence type="ECO:0000259" key="11">
    <source>
        <dbReference type="PROSITE" id="PS51669"/>
    </source>
</evidence>
<dbReference type="PANTHER" id="PTHR43105:SF9">
    <property type="entry name" value="NADPH-FE(3+) OXIDOREDUCTASE SUBUNIT ALPHA"/>
    <property type="match status" value="1"/>
</dbReference>
<dbReference type="GO" id="GO:0043546">
    <property type="term" value="F:molybdopterin cofactor binding"/>
    <property type="evidence" value="ECO:0007669"/>
    <property type="project" value="InterPro"/>
</dbReference>
<dbReference type="GO" id="GO:0046872">
    <property type="term" value="F:metal ion binding"/>
    <property type="evidence" value="ECO:0007669"/>
    <property type="project" value="UniProtKB-KW"/>
</dbReference>
<evidence type="ECO:0000256" key="9">
    <source>
        <dbReference type="ARBA" id="ARBA00023014"/>
    </source>
</evidence>
<evidence type="ECO:0000256" key="6">
    <source>
        <dbReference type="ARBA" id="ARBA00022723"/>
    </source>
</evidence>
<dbReference type="GO" id="GO:1990204">
    <property type="term" value="C:oxidoreductase complex"/>
    <property type="evidence" value="ECO:0007669"/>
    <property type="project" value="UniProtKB-ARBA"/>
</dbReference>
<dbReference type="GO" id="GO:0051539">
    <property type="term" value="F:4 iron, 4 sulfur cluster binding"/>
    <property type="evidence" value="ECO:0007669"/>
    <property type="project" value="UniProtKB-KW"/>
</dbReference>
<dbReference type="InterPro" id="IPR006963">
    <property type="entry name" value="Mopterin_OxRdtase_4Fe-4S_dom"/>
</dbReference>
<dbReference type="Gene3D" id="3.40.50.740">
    <property type="match status" value="1"/>
</dbReference>
<dbReference type="RefSeq" id="WP_251260663.1">
    <property type="nucleotide sequence ID" value="NZ_JAMQGP010000002.1"/>
</dbReference>
<evidence type="ECO:0000256" key="1">
    <source>
        <dbReference type="ARBA" id="ARBA00001942"/>
    </source>
</evidence>
<dbReference type="Gene3D" id="2.40.40.20">
    <property type="match status" value="1"/>
</dbReference>
<dbReference type="InterPro" id="IPR027467">
    <property type="entry name" value="MopterinOxRdtase_cofactor_BS"/>
</dbReference>
<evidence type="ECO:0000256" key="2">
    <source>
        <dbReference type="ARBA" id="ARBA00001966"/>
    </source>
</evidence>
<dbReference type="InterPro" id="IPR050123">
    <property type="entry name" value="Prok_molybdopt-oxidoreductase"/>
</dbReference>
<keyword evidence="10" id="KW-0534">Nitrate assimilation</keyword>
<dbReference type="GO" id="GO:0016491">
    <property type="term" value="F:oxidoreductase activity"/>
    <property type="evidence" value="ECO:0007669"/>
    <property type="project" value="UniProtKB-KW"/>
</dbReference>
<evidence type="ECO:0000313" key="13">
    <source>
        <dbReference type="Proteomes" id="UP001165393"/>
    </source>
</evidence>
<dbReference type="Pfam" id="PF04879">
    <property type="entry name" value="Molybdop_Fe4S4"/>
    <property type="match status" value="1"/>
</dbReference>
<dbReference type="CDD" id="cd02791">
    <property type="entry name" value="MopB_CT_Nitrate-R-NapA-like"/>
    <property type="match status" value="1"/>
</dbReference>
<dbReference type="EMBL" id="JAMQGP010000002">
    <property type="protein sequence ID" value="MCM2679312.1"/>
    <property type="molecule type" value="Genomic_DNA"/>
</dbReference>
<dbReference type="InterPro" id="IPR041957">
    <property type="entry name" value="CT_Nitrate-R-NapA-like"/>
</dbReference>
<dbReference type="Gene3D" id="2.20.25.90">
    <property type="entry name" value="ADC-like domains"/>
    <property type="match status" value="1"/>
</dbReference>
<dbReference type="SUPFAM" id="SSF53706">
    <property type="entry name" value="Formate dehydrogenase/DMSO reductase, domains 1-3"/>
    <property type="match status" value="1"/>
</dbReference>
<keyword evidence="7" id="KW-0560">Oxidoreductase</keyword>
<reference evidence="12 13" key="1">
    <citation type="journal article" date="2013" name="Antonie Van Leeuwenhoek">
        <title>Echinimonas agarilytica gen. nov., sp. nov., a new gammaproteobacterium isolated from the sea urchin Strongylocentrotus intermedius.</title>
        <authorList>
            <person name="Nedashkovskaya O.I."/>
            <person name="Stenkova A.M."/>
            <person name="Zhukova N.V."/>
            <person name="Van Trappen S."/>
            <person name="Lee J.S."/>
            <person name="Kim S.B."/>
        </authorList>
    </citation>
    <scope>NUCLEOTIDE SEQUENCE [LARGE SCALE GENOMIC DNA]</scope>
    <source>
        <strain evidence="12 13">KMM 6351</strain>
    </source>
</reference>
<evidence type="ECO:0000256" key="8">
    <source>
        <dbReference type="ARBA" id="ARBA00023004"/>
    </source>
</evidence>
<dbReference type="CDD" id="cd02754">
    <property type="entry name" value="MopB_Nitrate-R-NapA-like"/>
    <property type="match status" value="1"/>
</dbReference>
<keyword evidence="4" id="KW-0004">4Fe-4S</keyword>
<dbReference type="GO" id="GO:0045333">
    <property type="term" value="P:cellular respiration"/>
    <property type="evidence" value="ECO:0007669"/>
    <property type="project" value="UniProtKB-ARBA"/>
</dbReference>
<dbReference type="Pfam" id="PF01568">
    <property type="entry name" value="Molydop_binding"/>
    <property type="match status" value="1"/>
</dbReference>
<dbReference type="InterPro" id="IPR041854">
    <property type="entry name" value="BFD-like_2Fe2S-bd_dom_sf"/>
</dbReference>
<dbReference type="InterPro" id="IPR006657">
    <property type="entry name" value="MoPterin_dinucl-bd_dom"/>
</dbReference>
<dbReference type="InterPro" id="IPR009010">
    <property type="entry name" value="Asp_de-COase-like_dom_sf"/>
</dbReference>
<evidence type="ECO:0000256" key="5">
    <source>
        <dbReference type="ARBA" id="ARBA00022505"/>
    </source>
</evidence>
<dbReference type="Pfam" id="PF04324">
    <property type="entry name" value="Fer2_BFD"/>
    <property type="match status" value="1"/>
</dbReference>
<keyword evidence="9" id="KW-0411">Iron-sulfur</keyword>
<sequence>MSESTQPSCKTIKTTCAYCGVGCGINATVNTDTREVTVKGNEDHPANFGRLCSKGSSLGETVGLSTRLLDPQINGRQASWDEALDEVAHKFKTIIDKHGPEAVAIYGSGQLLTEDYYVANKLMKGFIGSGNIDTNSRLCMSSAVSGHKRAFGSDTVPNSYEDLEQADLIIITGSNMAWCHPVTFQRIRAARERNPNMKIVVIDPRRTDTCDIADLHLPLASGTDVLLFNGLLKFLVDGQYIDQNYVESYTQGFEEAVAAAQDDCPYLGTIANRCELNEKDLLTFYNWFAETEKTVTAYSQGVNQSSTGTDKVNAILNCHLVTGKIGKIGSGPLSMTGQPNAMGGREVGGLATTLAAHMDFHIEGDADRVARFWKTDRMSKGVGLPAVDLFNAVYDGKVKAVWVIATNPAVSLPNANKVKEALKRCEFLVVSDCVTNTDTLDLAHVKLPAAGWSEKDGMVTNTERCISHQRALFPLAGNSKPDWWIISEVAKRLGFEDAFNYSHQVEIFREHAALSGFENSSDQRLRDFDISLLADISEEQYNNFEPTQWPITKEYPKGKARFFAEGEFYTPNRKANLVALKYKAPANQPSKEFPLVLNTGRLRDQWHTMTRTALAPRLNLHRPEPFVDIHPDDGHKFKLTDGDIAKLSSQWGDMFARVNFTASQAVGDVFVPMHWTQQFANHGRMGTLVNPIVDPFSGQPESKHTPITIAPFGADWHGFVLSRHSLPLSGLDYQVTVNCEGYKRYELAHTETIDNWQQWSEDWIGKQYDAINWQHFDDSHQGIFRAAGYLDGQLQFVVCIARSPESALLPERAFLSSLFAKAELTDIERLALLSGLPTAGTEDVGTQICACFNVGEKTIRKAIKDNNLSTYQQVGQCCKAGTNCGSCVPEIKGILASVIATAPA</sequence>
<evidence type="ECO:0000256" key="3">
    <source>
        <dbReference type="ARBA" id="ARBA00008747"/>
    </source>
</evidence>
<dbReference type="Proteomes" id="UP001165393">
    <property type="component" value="Unassembled WGS sequence"/>
</dbReference>
<comment type="similarity">
    <text evidence="3">Belongs to the prokaryotic molybdopterin-containing oxidoreductase family. NasA/NapA/NarB subfamily.</text>
</comment>
<dbReference type="SUPFAM" id="SSF50692">
    <property type="entry name" value="ADC-like"/>
    <property type="match status" value="1"/>
</dbReference>
<dbReference type="AlphaFoldDB" id="A0AA42B6Z1"/>
<dbReference type="PROSITE" id="PS51669">
    <property type="entry name" value="4FE4S_MOW_BIS_MGD"/>
    <property type="match status" value="1"/>
</dbReference>
<dbReference type="InterPro" id="IPR007419">
    <property type="entry name" value="BFD-like_2Fe2S-bd_dom"/>
</dbReference>
<keyword evidence="6" id="KW-0479">Metal-binding</keyword>
<protein>
    <submittedName>
        <fullName evidence="12">Nitrate reductase</fullName>
    </submittedName>
</protein>
<feature type="domain" description="4Fe-4S Mo/W bis-MGD-type" evidence="11">
    <location>
        <begin position="9"/>
        <end position="66"/>
    </location>
</feature>
<dbReference type="GO" id="GO:0016020">
    <property type="term" value="C:membrane"/>
    <property type="evidence" value="ECO:0007669"/>
    <property type="project" value="TreeGrafter"/>
</dbReference>
<comment type="cofactor">
    <cofactor evidence="1">
        <name>Mo-bis(molybdopterin guanine dinucleotide)</name>
        <dbReference type="ChEBI" id="CHEBI:60539"/>
    </cofactor>
</comment>
<evidence type="ECO:0000256" key="4">
    <source>
        <dbReference type="ARBA" id="ARBA00022485"/>
    </source>
</evidence>
<dbReference type="PANTHER" id="PTHR43105">
    <property type="entry name" value="RESPIRATORY NITRATE REDUCTASE"/>
    <property type="match status" value="1"/>
</dbReference>
<dbReference type="SMART" id="SM00926">
    <property type="entry name" value="Molybdop_Fe4S4"/>
    <property type="match status" value="1"/>
</dbReference>
<keyword evidence="8" id="KW-0408">Iron</keyword>
<dbReference type="InterPro" id="IPR006656">
    <property type="entry name" value="Mopterin_OxRdtase"/>
</dbReference>
<dbReference type="Gene3D" id="3.40.228.10">
    <property type="entry name" value="Dimethylsulfoxide Reductase, domain 2"/>
    <property type="match status" value="1"/>
</dbReference>
<comment type="cofactor">
    <cofactor evidence="2">
        <name>[4Fe-4S] cluster</name>
        <dbReference type="ChEBI" id="CHEBI:49883"/>
    </cofactor>
</comment>
<evidence type="ECO:0000313" key="12">
    <source>
        <dbReference type="EMBL" id="MCM2679312.1"/>
    </source>
</evidence>
<name>A0AA42B6Z1_9GAMM</name>